<keyword evidence="2" id="KW-1185">Reference proteome</keyword>
<organism evidence="1 2">
    <name type="scientific">Trichonephila clavata</name>
    <name type="common">Joro spider</name>
    <name type="synonym">Nephila clavata</name>
    <dbReference type="NCBI Taxonomy" id="2740835"/>
    <lineage>
        <taxon>Eukaryota</taxon>
        <taxon>Metazoa</taxon>
        <taxon>Ecdysozoa</taxon>
        <taxon>Arthropoda</taxon>
        <taxon>Chelicerata</taxon>
        <taxon>Arachnida</taxon>
        <taxon>Araneae</taxon>
        <taxon>Araneomorphae</taxon>
        <taxon>Entelegynae</taxon>
        <taxon>Araneoidea</taxon>
        <taxon>Nephilidae</taxon>
        <taxon>Trichonephila</taxon>
    </lineage>
</organism>
<gene>
    <name evidence="1" type="ORF">TNCT_441631</name>
</gene>
<evidence type="ECO:0000313" key="2">
    <source>
        <dbReference type="Proteomes" id="UP000887116"/>
    </source>
</evidence>
<dbReference type="EMBL" id="BMAO01031262">
    <property type="protein sequence ID" value="GFQ73754.1"/>
    <property type="molecule type" value="Genomic_DNA"/>
</dbReference>
<accession>A0A8X6FAF6</accession>
<protein>
    <submittedName>
        <fullName evidence="1">Uncharacterized protein</fullName>
    </submittedName>
</protein>
<reference evidence="1" key="1">
    <citation type="submission" date="2020-07" db="EMBL/GenBank/DDBJ databases">
        <title>Multicomponent nature underlies the extraordinary mechanical properties of spider dragline silk.</title>
        <authorList>
            <person name="Kono N."/>
            <person name="Nakamura H."/>
            <person name="Mori M."/>
            <person name="Yoshida Y."/>
            <person name="Ohtoshi R."/>
            <person name="Malay A.D."/>
            <person name="Moran D.A.P."/>
            <person name="Tomita M."/>
            <person name="Numata K."/>
            <person name="Arakawa K."/>
        </authorList>
    </citation>
    <scope>NUCLEOTIDE SEQUENCE</scope>
</reference>
<dbReference type="Proteomes" id="UP000887116">
    <property type="component" value="Unassembled WGS sequence"/>
</dbReference>
<sequence>MTTLDYTWQKVRLIKLLSQHMLLILQHPTIICPGRCKHFLSGNKHIHYESVELATDASETENFFSQEVLTSMGGPSRFKFRECSFQSGPKQLNLVTKRKPLLCFFAACKNQNTSGNSKPFPLKENVVM</sequence>
<name>A0A8X6FAF6_TRICU</name>
<comment type="caution">
    <text evidence="1">The sequence shown here is derived from an EMBL/GenBank/DDBJ whole genome shotgun (WGS) entry which is preliminary data.</text>
</comment>
<evidence type="ECO:0000313" key="1">
    <source>
        <dbReference type="EMBL" id="GFQ73754.1"/>
    </source>
</evidence>
<proteinExistence type="predicted"/>
<dbReference type="AlphaFoldDB" id="A0A8X6FAF6"/>